<dbReference type="GO" id="GO:0000978">
    <property type="term" value="F:RNA polymerase II cis-regulatory region sequence-specific DNA binding"/>
    <property type="evidence" value="ECO:0007669"/>
    <property type="project" value="TreeGrafter"/>
</dbReference>
<name>V8P3F5_OPHHA</name>
<keyword evidence="7" id="KW-0238">DNA-binding</keyword>
<dbReference type="PROSITE" id="PS50888">
    <property type="entry name" value="BHLH"/>
    <property type="match status" value="1"/>
</dbReference>
<dbReference type="AlphaFoldDB" id="V8P3F5"/>
<keyword evidence="11" id="KW-0175">Coiled coil</keyword>
<dbReference type="SMART" id="SM00353">
    <property type="entry name" value="HLH"/>
    <property type="match status" value="1"/>
</dbReference>
<gene>
    <name evidence="14" type="primary">TFEC</name>
    <name evidence="14" type="ORF">L345_05673</name>
</gene>
<evidence type="ECO:0000256" key="9">
    <source>
        <dbReference type="ARBA" id="ARBA00023163"/>
    </source>
</evidence>
<dbReference type="GO" id="GO:0046983">
    <property type="term" value="F:protein dimerization activity"/>
    <property type="evidence" value="ECO:0007669"/>
    <property type="project" value="InterPro"/>
</dbReference>
<dbReference type="PANTHER" id="PTHR45776:SF1">
    <property type="entry name" value="TRANSCRIPTION FACTOR EC"/>
    <property type="match status" value="1"/>
</dbReference>
<keyword evidence="6" id="KW-0805">Transcription regulation</keyword>
<feature type="domain" description="BHLH" evidence="13">
    <location>
        <begin position="156"/>
        <end position="209"/>
    </location>
</feature>
<evidence type="ECO:0000259" key="13">
    <source>
        <dbReference type="PROSITE" id="PS50888"/>
    </source>
</evidence>
<reference evidence="14 15" key="1">
    <citation type="journal article" date="2013" name="Proc. Natl. Acad. Sci. U.S.A.">
        <title>The king cobra genome reveals dynamic gene evolution and adaptation in the snake venom system.</title>
        <authorList>
            <person name="Vonk F.J."/>
            <person name="Casewell N.R."/>
            <person name="Henkel C.V."/>
            <person name="Heimberg A.M."/>
            <person name="Jansen H.J."/>
            <person name="McCleary R.J."/>
            <person name="Kerkkamp H.M."/>
            <person name="Vos R.A."/>
            <person name="Guerreiro I."/>
            <person name="Calvete J.J."/>
            <person name="Wuster W."/>
            <person name="Woods A.E."/>
            <person name="Logan J.M."/>
            <person name="Harrison R.A."/>
            <person name="Castoe T.A."/>
            <person name="de Koning A.P."/>
            <person name="Pollock D.D."/>
            <person name="Yandell M."/>
            <person name="Calderon D."/>
            <person name="Renjifo C."/>
            <person name="Currier R.B."/>
            <person name="Salgado D."/>
            <person name="Pla D."/>
            <person name="Sanz L."/>
            <person name="Hyder A.S."/>
            <person name="Ribeiro J.M."/>
            <person name="Arntzen J.W."/>
            <person name="van den Thillart G.E."/>
            <person name="Boetzer M."/>
            <person name="Pirovano W."/>
            <person name="Dirks R.P."/>
            <person name="Spaink H.P."/>
            <person name="Duboule D."/>
            <person name="McGlinn E."/>
            <person name="Kini R.M."/>
            <person name="Richardson M.K."/>
        </authorList>
    </citation>
    <scope>NUCLEOTIDE SEQUENCE</scope>
    <source>
        <tissue evidence="14">Blood</tissue>
    </source>
</reference>
<evidence type="ECO:0000256" key="2">
    <source>
        <dbReference type="ARBA" id="ARBA00004496"/>
    </source>
</evidence>
<dbReference type="Gene3D" id="4.10.280.10">
    <property type="entry name" value="Helix-loop-helix DNA-binding domain"/>
    <property type="match status" value="1"/>
</dbReference>
<comment type="similarity">
    <text evidence="3">Belongs to the MiT/TFE family.</text>
</comment>
<dbReference type="GO" id="GO:0005737">
    <property type="term" value="C:cytoplasm"/>
    <property type="evidence" value="ECO:0007669"/>
    <property type="project" value="UniProtKB-SubCell"/>
</dbReference>
<dbReference type="Proteomes" id="UP000018936">
    <property type="component" value="Unassembled WGS sequence"/>
</dbReference>
<keyword evidence="15" id="KW-1185">Reference proteome</keyword>
<evidence type="ECO:0000256" key="5">
    <source>
        <dbReference type="ARBA" id="ARBA00022491"/>
    </source>
</evidence>
<evidence type="ECO:0000256" key="3">
    <source>
        <dbReference type="ARBA" id="ARBA00008289"/>
    </source>
</evidence>
<keyword evidence="10" id="KW-0539">Nucleus</keyword>
<accession>V8P3F5</accession>
<dbReference type="OrthoDB" id="6242697at2759"/>
<dbReference type="GO" id="GO:0005634">
    <property type="term" value="C:nucleus"/>
    <property type="evidence" value="ECO:0007669"/>
    <property type="project" value="UniProtKB-SubCell"/>
</dbReference>
<evidence type="ECO:0000256" key="1">
    <source>
        <dbReference type="ARBA" id="ARBA00004123"/>
    </source>
</evidence>
<dbReference type="InterPro" id="IPR021802">
    <property type="entry name" value="MiT/TFE_C"/>
</dbReference>
<dbReference type="InterPro" id="IPR031867">
    <property type="entry name" value="MiT/TFE_N"/>
</dbReference>
<evidence type="ECO:0000313" key="15">
    <source>
        <dbReference type="Proteomes" id="UP000018936"/>
    </source>
</evidence>
<feature type="non-terminal residue" evidence="14">
    <location>
        <position position="1"/>
    </location>
</feature>
<dbReference type="PANTHER" id="PTHR45776">
    <property type="entry name" value="MIP04163P"/>
    <property type="match status" value="1"/>
</dbReference>
<evidence type="ECO:0000256" key="7">
    <source>
        <dbReference type="ARBA" id="ARBA00023125"/>
    </source>
</evidence>
<evidence type="ECO:0000256" key="6">
    <source>
        <dbReference type="ARBA" id="ARBA00023015"/>
    </source>
</evidence>
<evidence type="ECO:0000256" key="4">
    <source>
        <dbReference type="ARBA" id="ARBA00019430"/>
    </source>
</evidence>
<evidence type="ECO:0000313" key="14">
    <source>
        <dbReference type="EMBL" id="ETE68533.1"/>
    </source>
</evidence>
<keyword evidence="9" id="KW-0804">Transcription</keyword>
<feature type="region of interest" description="Disordered" evidence="12">
    <location>
        <begin position="342"/>
        <end position="363"/>
    </location>
</feature>
<keyword evidence="5" id="KW-0678">Repressor</keyword>
<dbReference type="FunFam" id="4.10.280.10:FF:000003">
    <property type="entry name" value="microphthalmia-associated transcription factor isoform X1"/>
    <property type="match status" value="1"/>
</dbReference>
<proteinExistence type="inferred from homology"/>
<feature type="region of interest" description="Disordered" evidence="12">
    <location>
        <begin position="48"/>
        <end position="76"/>
    </location>
</feature>
<keyword evidence="8" id="KW-0010">Activator</keyword>
<comment type="subcellular location">
    <subcellularLocation>
        <location evidence="2">Cytoplasm</location>
    </subcellularLocation>
    <subcellularLocation>
        <location evidence="1">Nucleus</location>
    </subcellularLocation>
</comment>
<protein>
    <recommendedName>
        <fullName evidence="4">Transcription factor EC</fullName>
    </recommendedName>
</protein>
<evidence type="ECO:0000256" key="12">
    <source>
        <dbReference type="SAM" id="MobiDB-lite"/>
    </source>
</evidence>
<organism evidence="14 15">
    <name type="scientific">Ophiophagus hannah</name>
    <name type="common">King cobra</name>
    <name type="synonym">Naja hannah</name>
    <dbReference type="NCBI Taxonomy" id="8665"/>
    <lineage>
        <taxon>Eukaryota</taxon>
        <taxon>Metazoa</taxon>
        <taxon>Chordata</taxon>
        <taxon>Craniata</taxon>
        <taxon>Vertebrata</taxon>
        <taxon>Euteleostomi</taxon>
        <taxon>Lepidosauria</taxon>
        <taxon>Squamata</taxon>
        <taxon>Bifurcata</taxon>
        <taxon>Unidentata</taxon>
        <taxon>Episquamata</taxon>
        <taxon>Toxicofera</taxon>
        <taxon>Serpentes</taxon>
        <taxon>Colubroidea</taxon>
        <taxon>Elapidae</taxon>
        <taxon>Elapinae</taxon>
        <taxon>Ophiophagus</taxon>
    </lineage>
</organism>
<dbReference type="Pfam" id="PF11851">
    <property type="entry name" value="DUF3371"/>
    <property type="match status" value="1"/>
</dbReference>
<feature type="compositionally biased region" description="Low complexity" evidence="12">
    <location>
        <begin position="48"/>
        <end position="68"/>
    </location>
</feature>
<dbReference type="EMBL" id="AZIM01000996">
    <property type="protein sequence ID" value="ETE68533.1"/>
    <property type="molecule type" value="Genomic_DNA"/>
</dbReference>
<dbReference type="SUPFAM" id="SSF47459">
    <property type="entry name" value="HLH, helix-loop-helix DNA-binding domain"/>
    <property type="match status" value="1"/>
</dbReference>
<comment type="caution">
    <text evidence="14">The sequence shown here is derived from an EMBL/GenBank/DDBJ whole genome shotgun (WGS) entry which is preliminary data.</text>
</comment>
<dbReference type="Pfam" id="PF15951">
    <property type="entry name" value="MITF_TFEB_C_3_N"/>
    <property type="match status" value="1"/>
</dbReference>
<feature type="coiled-coil region" evidence="11">
    <location>
        <begin position="209"/>
        <end position="243"/>
    </location>
</feature>
<evidence type="ECO:0000256" key="8">
    <source>
        <dbReference type="ARBA" id="ARBA00023159"/>
    </source>
</evidence>
<dbReference type="InterPro" id="IPR036638">
    <property type="entry name" value="HLH_DNA-bd_sf"/>
</dbReference>
<sequence>MPHLTDCSYYQVQAHLENPMRYHIQQIPQHQVKPFLTLDTKLSNQSLSLPHSQSVSSSGSTPIIKSSHVPPTSNISIPESPVTKILTLGGENGMEEVIDDIINMESNFNDEGICRIETPLLMPRVLSSSILDIYNSDQGVTAANMGLTNSSCPSNLPVKRELTVERRRRYNINYRIKELGTLIPKSNDPDMRWNKGTILKASVEYIKWLQKEQQKAQELEQRQKKLEQANRRLLLRIQELEMQAHAHGLPILSSVSVVDLTSRVMRQQGYPEENSIDYIQHLAMAHEQHADLHDPAAAFSDPLSHFTDLSFSAALKEQRLEEILLDDTISPLGIDPLLSSVSPAVSKGSSRRSSCSSGDSDDI</sequence>
<dbReference type="GO" id="GO:0000981">
    <property type="term" value="F:DNA-binding transcription factor activity, RNA polymerase II-specific"/>
    <property type="evidence" value="ECO:0007669"/>
    <property type="project" value="TreeGrafter"/>
</dbReference>
<evidence type="ECO:0000256" key="11">
    <source>
        <dbReference type="SAM" id="Coils"/>
    </source>
</evidence>
<evidence type="ECO:0000256" key="10">
    <source>
        <dbReference type="ARBA" id="ARBA00023242"/>
    </source>
</evidence>
<dbReference type="Pfam" id="PF00010">
    <property type="entry name" value="HLH"/>
    <property type="match status" value="1"/>
</dbReference>
<dbReference type="InterPro" id="IPR011598">
    <property type="entry name" value="bHLH_dom"/>
</dbReference>